<accession>A0AA40GAS9</accession>
<dbReference type="EMBL" id="JAHYIQ010000003">
    <property type="protein sequence ID" value="KAK1134177.1"/>
    <property type="molecule type" value="Genomic_DNA"/>
</dbReference>
<proteinExistence type="predicted"/>
<name>A0AA40GAS9_9HYME</name>
<organism evidence="1 2">
    <name type="scientific">Melipona bicolor</name>
    <dbReference type="NCBI Taxonomy" id="60889"/>
    <lineage>
        <taxon>Eukaryota</taxon>
        <taxon>Metazoa</taxon>
        <taxon>Ecdysozoa</taxon>
        <taxon>Arthropoda</taxon>
        <taxon>Hexapoda</taxon>
        <taxon>Insecta</taxon>
        <taxon>Pterygota</taxon>
        <taxon>Neoptera</taxon>
        <taxon>Endopterygota</taxon>
        <taxon>Hymenoptera</taxon>
        <taxon>Apocrita</taxon>
        <taxon>Aculeata</taxon>
        <taxon>Apoidea</taxon>
        <taxon>Anthophila</taxon>
        <taxon>Apidae</taxon>
        <taxon>Melipona</taxon>
    </lineage>
</organism>
<dbReference type="Proteomes" id="UP001177670">
    <property type="component" value="Unassembled WGS sequence"/>
</dbReference>
<protein>
    <submittedName>
        <fullName evidence="1">Uncharacterized protein</fullName>
    </submittedName>
</protein>
<dbReference type="AlphaFoldDB" id="A0AA40GAS9"/>
<evidence type="ECO:0000313" key="2">
    <source>
        <dbReference type="Proteomes" id="UP001177670"/>
    </source>
</evidence>
<gene>
    <name evidence="1" type="ORF">K0M31_011958</name>
</gene>
<keyword evidence="2" id="KW-1185">Reference proteome</keyword>
<reference evidence="1" key="1">
    <citation type="submission" date="2021-10" db="EMBL/GenBank/DDBJ databases">
        <title>Melipona bicolor Genome sequencing and assembly.</title>
        <authorList>
            <person name="Araujo N.S."/>
            <person name="Arias M.C."/>
        </authorList>
    </citation>
    <scope>NUCLEOTIDE SEQUENCE</scope>
    <source>
        <strain evidence="1">USP_2M_L1-L4_2017</strain>
        <tissue evidence="1">Whole body</tissue>
    </source>
</reference>
<sequence>MPRALGTGDISQQLRMEKETKVFNCVMESPKSYQTSGSAVWSKRKDERLAVGLTEEDTRGRLAEILAEYESSMNLHHNAKSSWLGGERAQGKDTWSRVETFREKGLAPYEDAYHT</sequence>
<comment type="caution">
    <text evidence="1">The sequence shown here is derived from an EMBL/GenBank/DDBJ whole genome shotgun (WGS) entry which is preliminary data.</text>
</comment>
<evidence type="ECO:0000313" key="1">
    <source>
        <dbReference type="EMBL" id="KAK1134177.1"/>
    </source>
</evidence>